<keyword evidence="1" id="KW-0694">RNA-binding</keyword>
<organism evidence="3 5">
    <name type="scientific">Artemisia annua</name>
    <name type="common">Sweet wormwood</name>
    <dbReference type="NCBI Taxonomy" id="35608"/>
    <lineage>
        <taxon>Eukaryota</taxon>
        <taxon>Viridiplantae</taxon>
        <taxon>Streptophyta</taxon>
        <taxon>Embryophyta</taxon>
        <taxon>Tracheophyta</taxon>
        <taxon>Spermatophyta</taxon>
        <taxon>Magnoliopsida</taxon>
        <taxon>eudicotyledons</taxon>
        <taxon>Gunneridae</taxon>
        <taxon>Pentapetalae</taxon>
        <taxon>asterids</taxon>
        <taxon>campanulids</taxon>
        <taxon>Asterales</taxon>
        <taxon>Asteraceae</taxon>
        <taxon>Asteroideae</taxon>
        <taxon>Anthemideae</taxon>
        <taxon>Artemisiinae</taxon>
        <taxon>Artemisia</taxon>
    </lineage>
</organism>
<evidence type="ECO:0000313" key="5">
    <source>
        <dbReference type="Proteomes" id="UP000245207"/>
    </source>
</evidence>
<dbReference type="PROSITE" id="PS50102">
    <property type="entry name" value="RRM"/>
    <property type="match status" value="1"/>
</dbReference>
<dbReference type="InterPro" id="IPR012677">
    <property type="entry name" value="Nucleotide-bd_a/b_plait_sf"/>
</dbReference>
<dbReference type="Pfam" id="PF00076">
    <property type="entry name" value="RRM_1"/>
    <property type="match status" value="1"/>
</dbReference>
<dbReference type="SMART" id="SM00360">
    <property type="entry name" value="RRM"/>
    <property type="match status" value="1"/>
</dbReference>
<dbReference type="InterPro" id="IPR000504">
    <property type="entry name" value="RRM_dom"/>
</dbReference>
<evidence type="ECO:0000259" key="2">
    <source>
        <dbReference type="PROSITE" id="PS50102"/>
    </source>
</evidence>
<dbReference type="PANTHER" id="PTHR48035">
    <property type="entry name" value="HETEROGENEOUS NUCLEAR RIBONUCLEOPROTEIN 1"/>
    <property type="match status" value="1"/>
</dbReference>
<dbReference type="PANTHER" id="PTHR48035:SF2">
    <property type="entry name" value="RNA-BINDING REGION RNP-1 DOMAIN-CONTAINING PROTEIN"/>
    <property type="match status" value="1"/>
</dbReference>
<evidence type="ECO:0000313" key="4">
    <source>
        <dbReference type="EMBL" id="PWA67369.1"/>
    </source>
</evidence>
<dbReference type="InterPro" id="IPR053260">
    <property type="entry name" value="hnRNP"/>
</dbReference>
<evidence type="ECO:0000256" key="1">
    <source>
        <dbReference type="PROSITE-ProRule" id="PRU00176"/>
    </source>
</evidence>
<protein>
    <submittedName>
        <fullName evidence="3">Nucleotide-binding alpha-beta plait domain-containing protein</fullName>
    </submittedName>
</protein>
<name>A0A2U1M6X2_ARTAN</name>
<feature type="domain" description="RRM" evidence="2">
    <location>
        <begin position="7"/>
        <end position="74"/>
    </location>
</feature>
<dbReference type="AlphaFoldDB" id="A0A2U1M6X2"/>
<reference evidence="3 5" key="1">
    <citation type="journal article" date="2018" name="Mol. Plant">
        <title>The genome of Artemisia annua provides insight into the evolution of Asteraceae family and artemisinin biosynthesis.</title>
        <authorList>
            <person name="Shen Q."/>
            <person name="Zhang L."/>
            <person name="Liao Z."/>
            <person name="Wang S."/>
            <person name="Yan T."/>
            <person name="Shi P."/>
            <person name="Liu M."/>
            <person name="Fu X."/>
            <person name="Pan Q."/>
            <person name="Wang Y."/>
            <person name="Lv Z."/>
            <person name="Lu X."/>
            <person name="Zhang F."/>
            <person name="Jiang W."/>
            <person name="Ma Y."/>
            <person name="Chen M."/>
            <person name="Hao X."/>
            <person name="Li L."/>
            <person name="Tang Y."/>
            <person name="Lv G."/>
            <person name="Zhou Y."/>
            <person name="Sun X."/>
            <person name="Brodelius P.E."/>
            <person name="Rose J.K.C."/>
            <person name="Tang K."/>
        </authorList>
    </citation>
    <scope>NUCLEOTIDE SEQUENCE [LARGE SCALE GENOMIC DNA]</scope>
    <source>
        <strain evidence="5">cv. Huhao1</strain>
        <tissue evidence="3">Leaf</tissue>
    </source>
</reference>
<dbReference type="EMBL" id="PKPP01003844">
    <property type="protein sequence ID" value="PWA67369.1"/>
    <property type="molecule type" value="Genomic_DNA"/>
</dbReference>
<dbReference type="OrthoDB" id="1875751at2759"/>
<dbReference type="Gene3D" id="3.30.70.330">
    <property type="match status" value="1"/>
</dbReference>
<evidence type="ECO:0000313" key="3">
    <source>
        <dbReference type="EMBL" id="PWA57013.1"/>
    </source>
</evidence>
<dbReference type="SUPFAM" id="SSF54928">
    <property type="entry name" value="RNA-binding domain, RBD"/>
    <property type="match status" value="1"/>
</dbReference>
<proteinExistence type="predicted"/>
<gene>
    <name evidence="4" type="ORF">CTI12_AA318940</name>
    <name evidence="3" type="ORF">CTI12_AA412490</name>
</gene>
<dbReference type="Proteomes" id="UP000245207">
    <property type="component" value="Unassembled WGS sequence"/>
</dbReference>
<dbReference type="InterPro" id="IPR035979">
    <property type="entry name" value="RBD_domain_sf"/>
</dbReference>
<accession>A0A2U1M6X2</accession>
<sequence length="85" mass="9454">MEDCDQGKIFVGGISWETTEDMLKDHFRSYGNVVGSVIAKDRMTGNPRGFAFVSFSDASALNKVLADTHTILGRMSFVPRTLFDF</sequence>
<comment type="caution">
    <text evidence="3">The sequence shown here is derived from an EMBL/GenBank/DDBJ whole genome shotgun (WGS) entry which is preliminary data.</text>
</comment>
<dbReference type="EMBL" id="PKPP01006287">
    <property type="protein sequence ID" value="PWA57013.1"/>
    <property type="molecule type" value="Genomic_DNA"/>
</dbReference>
<dbReference type="GO" id="GO:0003723">
    <property type="term" value="F:RNA binding"/>
    <property type="evidence" value="ECO:0007669"/>
    <property type="project" value="UniProtKB-UniRule"/>
</dbReference>
<dbReference type="STRING" id="35608.A0A2U1M6X2"/>
<keyword evidence="5" id="KW-1185">Reference proteome</keyword>